<keyword evidence="2" id="KW-1185">Reference proteome</keyword>
<protein>
    <submittedName>
        <fullName evidence="1">Uncharacterized protein</fullName>
    </submittedName>
</protein>
<evidence type="ECO:0000313" key="1">
    <source>
        <dbReference type="EMBL" id="SNU98217.1"/>
    </source>
</evidence>
<dbReference type="GeneID" id="78506909"/>
<organism evidence="1 2">
    <name type="scientific">Megamonas hypermegale</name>
    <dbReference type="NCBI Taxonomy" id="158847"/>
    <lineage>
        <taxon>Bacteria</taxon>
        <taxon>Bacillati</taxon>
        <taxon>Bacillota</taxon>
        <taxon>Negativicutes</taxon>
        <taxon>Selenomonadales</taxon>
        <taxon>Selenomonadaceae</taxon>
        <taxon>Megamonas</taxon>
    </lineage>
</organism>
<name>A0A239TK91_9FIRM</name>
<dbReference type="EMBL" id="LT906446">
    <property type="protein sequence ID" value="SNU98217.1"/>
    <property type="molecule type" value="Genomic_DNA"/>
</dbReference>
<proteinExistence type="predicted"/>
<sequence length="250" mass="28943">MQKILIRQIAFIVLMILISLPSITNALPSNVNVDYYSSKNNFPSWEDMASVNPIQDQLYKICRIELGTSIEKISENNYLVKSDRQLDEDDVIAYDVVMDSLNVNGVYFDKNVRLEFYQGKLENVRFKFDANGDKLKEILTNNWGVAKSSIAISNKVRYTWQDGDYQARLFTDGEEGFLVFYYMPYAKNATKIKRLEYAEHLKTSPEAINRLENLIKNNEQFKASFKQELQNDPDYAEALQEAGMNMSIFD</sequence>
<reference evidence="1 2" key="1">
    <citation type="submission" date="2017-06" db="EMBL/GenBank/DDBJ databases">
        <authorList>
            <consortium name="Pathogen Informatics"/>
        </authorList>
    </citation>
    <scope>NUCLEOTIDE SEQUENCE [LARGE SCALE GENOMIC DNA]</scope>
    <source>
        <strain evidence="1 2">NCTC10570</strain>
    </source>
</reference>
<dbReference type="RefSeq" id="WP_027890740.1">
    <property type="nucleotide sequence ID" value="NZ_LT906446.1"/>
</dbReference>
<dbReference type="Proteomes" id="UP000215383">
    <property type="component" value="Chromosome 1"/>
</dbReference>
<evidence type="ECO:0000313" key="2">
    <source>
        <dbReference type="Proteomes" id="UP000215383"/>
    </source>
</evidence>
<gene>
    <name evidence="1" type="ORF">SAMEA4364220_00890</name>
</gene>
<accession>A0A239TK91</accession>
<dbReference type="AlphaFoldDB" id="A0A239TK91"/>